<feature type="compositionally biased region" description="Basic and acidic residues" evidence="1">
    <location>
        <begin position="239"/>
        <end position="255"/>
    </location>
</feature>
<feature type="compositionally biased region" description="Polar residues" evidence="1">
    <location>
        <begin position="128"/>
        <end position="137"/>
    </location>
</feature>
<dbReference type="EMBL" id="JAAAID010000076">
    <property type="protein sequence ID" value="KAG0023005.1"/>
    <property type="molecule type" value="Genomic_DNA"/>
</dbReference>
<feature type="compositionally biased region" description="Low complexity" evidence="1">
    <location>
        <begin position="277"/>
        <end position="293"/>
    </location>
</feature>
<feature type="region of interest" description="Disordered" evidence="1">
    <location>
        <begin position="75"/>
        <end position="316"/>
    </location>
</feature>
<dbReference type="Proteomes" id="UP000703661">
    <property type="component" value="Unassembled WGS sequence"/>
</dbReference>
<comment type="caution">
    <text evidence="2">The sequence shown here is derived from an EMBL/GenBank/DDBJ whole genome shotgun (WGS) entry which is preliminary data.</text>
</comment>
<name>A0A9P6N2Z6_9FUNG</name>
<feature type="compositionally biased region" description="Low complexity" evidence="1">
    <location>
        <begin position="143"/>
        <end position="153"/>
    </location>
</feature>
<protein>
    <submittedName>
        <fullName evidence="2">Uncharacterized protein</fullName>
    </submittedName>
</protein>
<feature type="compositionally biased region" description="Polar residues" evidence="1">
    <location>
        <begin position="218"/>
        <end position="233"/>
    </location>
</feature>
<dbReference type="AlphaFoldDB" id="A0A9P6N2Z6"/>
<keyword evidence="3" id="KW-1185">Reference proteome</keyword>
<reference evidence="2" key="1">
    <citation type="journal article" date="2020" name="Fungal Divers.">
        <title>Resolving the Mortierellaceae phylogeny through synthesis of multi-gene phylogenetics and phylogenomics.</title>
        <authorList>
            <person name="Vandepol N."/>
            <person name="Liber J."/>
            <person name="Desiro A."/>
            <person name="Na H."/>
            <person name="Kennedy M."/>
            <person name="Barry K."/>
            <person name="Grigoriev I.V."/>
            <person name="Miller A.N."/>
            <person name="O'Donnell K."/>
            <person name="Stajich J.E."/>
            <person name="Bonito G."/>
        </authorList>
    </citation>
    <scope>NUCLEOTIDE SEQUENCE</scope>
    <source>
        <strain evidence="2">NRRL 2769</strain>
    </source>
</reference>
<organism evidence="2 3">
    <name type="scientific">Entomortierella chlamydospora</name>
    <dbReference type="NCBI Taxonomy" id="101097"/>
    <lineage>
        <taxon>Eukaryota</taxon>
        <taxon>Fungi</taxon>
        <taxon>Fungi incertae sedis</taxon>
        <taxon>Mucoromycota</taxon>
        <taxon>Mortierellomycotina</taxon>
        <taxon>Mortierellomycetes</taxon>
        <taxon>Mortierellales</taxon>
        <taxon>Mortierellaceae</taxon>
        <taxon>Entomortierella</taxon>
    </lineage>
</organism>
<feature type="compositionally biased region" description="Polar residues" evidence="1">
    <location>
        <begin position="174"/>
        <end position="193"/>
    </location>
</feature>
<evidence type="ECO:0000313" key="2">
    <source>
        <dbReference type="EMBL" id="KAG0023005.1"/>
    </source>
</evidence>
<feature type="compositionally biased region" description="Basic and acidic residues" evidence="1">
    <location>
        <begin position="114"/>
        <end position="127"/>
    </location>
</feature>
<feature type="compositionally biased region" description="Polar residues" evidence="1">
    <location>
        <begin position="75"/>
        <end position="92"/>
    </location>
</feature>
<accession>A0A9P6N2Z6</accession>
<feature type="compositionally biased region" description="Basic and acidic residues" evidence="1">
    <location>
        <begin position="305"/>
        <end position="316"/>
    </location>
</feature>
<gene>
    <name evidence="2" type="ORF">BGZ80_010625</name>
</gene>
<evidence type="ECO:0000256" key="1">
    <source>
        <dbReference type="SAM" id="MobiDB-lite"/>
    </source>
</evidence>
<proteinExistence type="predicted"/>
<sequence length="316" mass="34277">MPHAEPFQLPELAHLGGSPHASFLDEDYDKHVSVASSFSTGILDEAVVMAMNTKATPKVMRLNAIKADNSELIQRSNSLHTSNSIRRTQSQRKAAANKVKVEVDRNRGTTGDSPDEKTPGGDHEHAQQDQQQYTPTVMVTGPSARSSTQSATSAKRKPRPSHMVLEPRPLHPSYHNQSPSTSKSLQNEVQTAVASEPSMKVTTSPSTPIAVASVLTPAPNTSQPPKSASTTRTLPAGDQDYRKHSAKILESDGRRATWSANNNKAANSNTSPPPPNTRYSTFSTQSDSRSTTTRGDGEEIMIFWDGHRDSRSSDNI</sequence>
<feature type="compositionally biased region" description="Low complexity" evidence="1">
    <location>
        <begin position="256"/>
        <end position="270"/>
    </location>
</feature>
<evidence type="ECO:0000313" key="3">
    <source>
        <dbReference type="Proteomes" id="UP000703661"/>
    </source>
</evidence>